<dbReference type="PANTHER" id="PTHR31676">
    <property type="entry name" value="T31J12.3 PROTEIN-RELATED"/>
    <property type="match status" value="1"/>
</dbReference>
<dbReference type="EMBL" id="BT124730">
    <property type="protein sequence ID" value="ADE77962.1"/>
    <property type="molecule type" value="mRNA"/>
</dbReference>
<accession>D5AEJ3</accession>
<dbReference type="SUPFAM" id="SSF141562">
    <property type="entry name" value="At5g01610-like"/>
    <property type="match status" value="1"/>
</dbReference>
<evidence type="ECO:0000256" key="1">
    <source>
        <dbReference type="SAM" id="SignalP"/>
    </source>
</evidence>
<proteinExistence type="evidence at transcript level"/>
<protein>
    <submittedName>
        <fullName evidence="2">Uncharacterized protein</fullName>
    </submittedName>
</protein>
<feature type="chain" id="PRO_5003068232" evidence="1">
    <location>
        <begin position="37"/>
        <end position="167"/>
    </location>
</feature>
<feature type="signal peptide" evidence="1">
    <location>
        <begin position="1"/>
        <end position="36"/>
    </location>
</feature>
<dbReference type="Gene3D" id="2.30.240.10">
    <property type="entry name" value="At5g01610-like"/>
    <property type="match status" value="1"/>
</dbReference>
<dbReference type="PANTHER" id="PTHR31676:SF76">
    <property type="entry name" value="OS05G0362300 PROTEIN"/>
    <property type="match status" value="1"/>
</dbReference>
<reference evidence="2" key="1">
    <citation type="submission" date="2010-04" db="EMBL/GenBank/DDBJ databases">
        <authorList>
            <person name="Reid K.E."/>
            <person name="Liao N."/>
            <person name="Chan S."/>
            <person name="Docking R."/>
            <person name="Taylor G."/>
            <person name="Moore R."/>
            <person name="Mayo M."/>
            <person name="Munro S."/>
            <person name="King J."/>
            <person name="Yanchuk A."/>
            <person name="Holt R."/>
            <person name="Jones S."/>
            <person name="Marra M."/>
            <person name="Ritland C.E."/>
            <person name="Ritland K."/>
            <person name="Bohlmann J."/>
        </authorList>
    </citation>
    <scope>NUCLEOTIDE SEQUENCE</scope>
    <source>
        <tissue evidence="2">Bud</tissue>
    </source>
</reference>
<keyword evidence="1" id="KW-0732">Signal</keyword>
<sequence length="167" mass="18480">MKSPQRAGPATCCRSLILIAALLSICCCSLIQRCEAETAYQVLEEYGFPIGLLPSNVENYTLDSSDGSFEVYLSSSCSYKIDSYKLTYKEKITGEISTDTLKDIDGVSVKVWIFSFSISKVIREGTQLKFYVGSISKSFPVSNFDECHDCGSSFDRFGNFSQLLQSA</sequence>
<dbReference type="InterPro" id="IPR007493">
    <property type="entry name" value="DUF538"/>
</dbReference>
<organism evidence="2">
    <name type="scientific">Picea sitchensis</name>
    <name type="common">Sitka spruce</name>
    <name type="synonym">Pinus sitchensis</name>
    <dbReference type="NCBI Taxonomy" id="3332"/>
    <lineage>
        <taxon>Eukaryota</taxon>
        <taxon>Viridiplantae</taxon>
        <taxon>Streptophyta</taxon>
        <taxon>Embryophyta</taxon>
        <taxon>Tracheophyta</taxon>
        <taxon>Spermatophyta</taxon>
        <taxon>Pinopsida</taxon>
        <taxon>Pinidae</taxon>
        <taxon>Conifers I</taxon>
        <taxon>Pinales</taxon>
        <taxon>Pinaceae</taxon>
        <taxon>Picea</taxon>
    </lineage>
</organism>
<dbReference type="InterPro" id="IPR036758">
    <property type="entry name" value="At5g01610-like"/>
</dbReference>
<evidence type="ECO:0000313" key="2">
    <source>
        <dbReference type="EMBL" id="ADE77962.1"/>
    </source>
</evidence>
<dbReference type="Pfam" id="PF04398">
    <property type="entry name" value="DUF538"/>
    <property type="match status" value="1"/>
</dbReference>
<name>D5AEJ3_PICSI</name>
<dbReference type="AlphaFoldDB" id="D5AEJ3"/>